<dbReference type="PANTHER" id="PTHR33266">
    <property type="entry name" value="CHROMOSOME 15, WHOLE GENOME SHOTGUN SEQUENCE"/>
    <property type="match status" value="1"/>
</dbReference>
<dbReference type="PANTHER" id="PTHR33266:SF1">
    <property type="entry name" value="F-BOX DOMAIN-CONTAINING PROTEIN"/>
    <property type="match status" value="1"/>
</dbReference>
<name>A0A5C3EIW9_9BASI</name>
<evidence type="ECO:0000313" key="2">
    <source>
        <dbReference type="EMBL" id="SPO30553.1"/>
    </source>
</evidence>
<gene>
    <name evidence="2" type="ORF">UTRI_06483</name>
</gene>
<dbReference type="AlphaFoldDB" id="A0A5C3EIW9"/>
<protein>
    <submittedName>
        <fullName evidence="2">Uncharacterized protein</fullName>
    </submittedName>
</protein>
<dbReference type="EMBL" id="OOIN01000033">
    <property type="protein sequence ID" value="SPO30553.1"/>
    <property type="molecule type" value="Genomic_DNA"/>
</dbReference>
<evidence type="ECO:0000256" key="1">
    <source>
        <dbReference type="SAM" id="MobiDB-lite"/>
    </source>
</evidence>
<feature type="region of interest" description="Disordered" evidence="1">
    <location>
        <begin position="998"/>
        <end position="1038"/>
    </location>
</feature>
<accession>A0A5C3EIW9</accession>
<proteinExistence type="predicted"/>
<evidence type="ECO:0000313" key="3">
    <source>
        <dbReference type="Proteomes" id="UP000324022"/>
    </source>
</evidence>
<keyword evidence="3" id="KW-1185">Reference proteome</keyword>
<dbReference type="OrthoDB" id="107110at2759"/>
<sequence>MSDQECRISETLKPLIESFYYSTFVRTLLAPHGMLAQQISEKDRTFGAEQLIDMLHKHFIELQPAQCCPHFHLERPSPTVKATQYTHCPAAHLWCRNSRLQPSKNGDALVKAVDAKPSLFSDVLEIQGLSDQDKLINISLRLIPLVFHHVPDVDVDLNPKINPSWQVRADFKRPFYGQAVDSLITYTNECYKFASKNNDKIYAKTFPILQSSGTGKTKLAVQLSAQRPGFLVCLRDPTQKKGSGTVSFPPNDQSAYDYFSSLLDNDNVAVFGTDAAETSDEFKNLQRHERIAAWLGAYLKVLADEIQSRMNRSGCFATKNRTKAHREEHKSLEDCWNSLVYSLALDIHNGPDFITDYSFKKGDPLRISLCDKSTLTPTTSSAAKPSGKAFDVGLSPSTGRPATLPYRTSLLNKIDEIAKSQFDPKKDAPKDATQETMTCDLTEHATEHLTGITSNMANASAKDQDPVRYAQYASAKYICNDLRRLETLLPKSLKQKHYFFLCLDEVAGFQALLPIFRRLWRESNPQCTWLYFVDTDSNIAHLAGQEAVKASLRLDDADTGHLLLPPFIYLPFDVAFVPKKDDYKQRLLDGRLTHDHLVDLIRLFGRPLWSTGLYSDLWKPDLSPSLYRPNLGNILLKLLPERINDSEKWPEPDAYNHHACVFSLLGQRLPLLFVGHQNTRISTSVPERQPNANRNRSETSRSTQQDLVSHHLRIVSELYNTDFFRTSSPSEPALSLAAASLFRGDSADAVEKCIERWSTAIRVLADTHRSAGIMLGEEGEECVRLLCNLAADLVAAAAVESTLQQSTQDALFSKQLDIFVAQSKYICLKDWLECLVGPQSLRQDLCYWSAEYYINFTHWMRLRGTLQPGHLDPMLLAEHWMRQAAFYGQLGQPQWDLVIPIYHSPGHAPRGEEPIDPNRFSYVALQVKNRNGEGQVTKFFGPCHWLRTSSIDDKTTSSSQMTTQATCLEIFLDLRAPAEVTYEDLGIKEGNVRTLPRTIKPLPLPSTRSAEMPPTVADRTDDEIVSDDPSAGSGSVDDMDLDDSAEISQAMQPASDAVRPDRAHHLLVRGSNSSVFPLLKRLTKDARDDLWNLFGFDEYSNETRLRTLYAAVKRDPLIMATHRIQHIDGPSYLAELQPTVHRVFAHKKRSAGQG</sequence>
<organism evidence="2 3">
    <name type="scientific">Ustilago trichophora</name>
    <dbReference type="NCBI Taxonomy" id="86804"/>
    <lineage>
        <taxon>Eukaryota</taxon>
        <taxon>Fungi</taxon>
        <taxon>Dikarya</taxon>
        <taxon>Basidiomycota</taxon>
        <taxon>Ustilaginomycotina</taxon>
        <taxon>Ustilaginomycetes</taxon>
        <taxon>Ustilaginales</taxon>
        <taxon>Ustilaginaceae</taxon>
        <taxon>Ustilago</taxon>
    </lineage>
</organism>
<feature type="region of interest" description="Disordered" evidence="1">
    <location>
        <begin position="682"/>
        <end position="705"/>
    </location>
</feature>
<reference evidence="2 3" key="1">
    <citation type="submission" date="2018-03" db="EMBL/GenBank/DDBJ databases">
        <authorList>
            <person name="Guldener U."/>
        </authorList>
    </citation>
    <scope>NUCLEOTIDE SEQUENCE [LARGE SCALE GENOMIC DNA]</scope>
    <source>
        <strain evidence="2 3">NBRC100155</strain>
    </source>
</reference>
<dbReference type="Proteomes" id="UP000324022">
    <property type="component" value="Unassembled WGS sequence"/>
</dbReference>